<dbReference type="Proteomes" id="UP000250572">
    <property type="component" value="Unassembled WGS sequence"/>
</dbReference>
<feature type="non-terminal residue" evidence="7">
    <location>
        <position position="200"/>
    </location>
</feature>
<dbReference type="GO" id="GO:0006952">
    <property type="term" value="P:defense response"/>
    <property type="evidence" value="ECO:0007669"/>
    <property type="project" value="InterPro"/>
</dbReference>
<evidence type="ECO:0000259" key="6">
    <source>
        <dbReference type="SMART" id="SM00199"/>
    </source>
</evidence>
<keyword evidence="8" id="KW-1185">Reference proteome</keyword>
<feature type="domain" description="Chemokine interleukin-8-like" evidence="6">
    <location>
        <begin position="129"/>
        <end position="192"/>
    </location>
</feature>
<dbReference type="FunFam" id="2.40.50.40:FF:000004">
    <property type="entry name" value="C-X-C motif chemokine"/>
    <property type="match status" value="1"/>
</dbReference>
<evidence type="ECO:0000256" key="2">
    <source>
        <dbReference type="ARBA" id="ARBA00010665"/>
    </source>
</evidence>
<sequence>MHSESASAGSMSTGICGKNAASVRASKTPHYRTYLQLCARSRPFACILSQANGNEQFCCFLQLLFESGGEKSQLLFSIVEVTHFPMSANMSLSTVVVAILVFLTIHEDIDLLTLTSKTSGCAVGDQVMNLRCRCITKERKPIGRRIVALEVHPVRSHCAETEIIATLKNEKRKVCLDPNAPWVQKVLAIRRARNMGFNRN</sequence>
<comment type="caution">
    <text evidence="7">The sequence shown here is derived from an EMBL/GenBank/DDBJ whole genome shotgun (WGS) entry which is preliminary data.</text>
</comment>
<evidence type="ECO:0000256" key="5">
    <source>
        <dbReference type="ARBA" id="ARBA00054901"/>
    </source>
</evidence>
<dbReference type="InterPro" id="IPR001811">
    <property type="entry name" value="Chemokine_IL8-like_dom"/>
</dbReference>
<dbReference type="SMART" id="SM00199">
    <property type="entry name" value="SCY"/>
    <property type="match status" value="1"/>
</dbReference>
<dbReference type="PRINTS" id="PR00437">
    <property type="entry name" value="SMALLCYTKCXC"/>
</dbReference>
<evidence type="ECO:0000313" key="8">
    <source>
        <dbReference type="Proteomes" id="UP000250572"/>
    </source>
</evidence>
<gene>
    <name evidence="7" type="ORF">CCH79_00012378</name>
</gene>
<comment type="similarity">
    <text evidence="2">Belongs to the intercrine alpha (chemokine CxC) family.</text>
</comment>
<dbReference type="Gene3D" id="2.40.50.40">
    <property type="match status" value="1"/>
</dbReference>
<evidence type="ECO:0000256" key="1">
    <source>
        <dbReference type="ARBA" id="ARBA00004613"/>
    </source>
</evidence>
<dbReference type="GO" id="GO:0042056">
    <property type="term" value="F:chemoattractant activity"/>
    <property type="evidence" value="ECO:0007669"/>
    <property type="project" value="UniProtKB-ARBA"/>
</dbReference>
<dbReference type="GO" id="GO:0006955">
    <property type="term" value="P:immune response"/>
    <property type="evidence" value="ECO:0007669"/>
    <property type="project" value="InterPro"/>
</dbReference>
<dbReference type="SUPFAM" id="SSF54117">
    <property type="entry name" value="Interleukin 8-like chemokines"/>
    <property type="match status" value="1"/>
</dbReference>
<dbReference type="STRING" id="33528.ENSGAFP00000007190"/>
<proteinExistence type="inferred from homology"/>
<dbReference type="InterPro" id="IPR039809">
    <property type="entry name" value="Chemokine_b/g/d"/>
</dbReference>
<dbReference type="AlphaFoldDB" id="A0A315WB29"/>
<evidence type="ECO:0000256" key="3">
    <source>
        <dbReference type="ARBA" id="ARBA00022514"/>
    </source>
</evidence>
<reference evidence="7 8" key="1">
    <citation type="journal article" date="2018" name="G3 (Bethesda)">
        <title>A High-Quality Reference Genome for the Invasive Mosquitofish Gambusia affinis Using a Chicago Library.</title>
        <authorList>
            <person name="Hoffberg S.L."/>
            <person name="Troendle N.J."/>
            <person name="Glenn T.C."/>
            <person name="Mahmud O."/>
            <person name="Louha S."/>
            <person name="Chalopin D."/>
            <person name="Bennetzen J.L."/>
            <person name="Mauricio R."/>
        </authorList>
    </citation>
    <scope>NUCLEOTIDE SEQUENCE [LARGE SCALE GENOMIC DNA]</scope>
    <source>
        <strain evidence="7">NE01/NJP1002.9</strain>
        <tissue evidence="7">Muscle</tissue>
    </source>
</reference>
<dbReference type="CDD" id="cd00273">
    <property type="entry name" value="Chemokine_CXC"/>
    <property type="match status" value="1"/>
</dbReference>
<evidence type="ECO:0000256" key="4">
    <source>
        <dbReference type="ARBA" id="ARBA00022525"/>
    </source>
</evidence>
<dbReference type="InterPro" id="IPR001089">
    <property type="entry name" value="Chemokine_CXC"/>
</dbReference>
<dbReference type="PRINTS" id="PR00436">
    <property type="entry name" value="INTERLEUKIN8"/>
</dbReference>
<comment type="subcellular location">
    <subcellularLocation>
        <location evidence="1">Secreted</location>
    </subcellularLocation>
</comment>
<organism evidence="7 8">
    <name type="scientific">Gambusia affinis</name>
    <name type="common">Western mosquitofish</name>
    <name type="synonym">Heterandria affinis</name>
    <dbReference type="NCBI Taxonomy" id="33528"/>
    <lineage>
        <taxon>Eukaryota</taxon>
        <taxon>Metazoa</taxon>
        <taxon>Chordata</taxon>
        <taxon>Craniata</taxon>
        <taxon>Vertebrata</taxon>
        <taxon>Euteleostomi</taxon>
        <taxon>Actinopterygii</taxon>
        <taxon>Neopterygii</taxon>
        <taxon>Teleostei</taxon>
        <taxon>Neoteleostei</taxon>
        <taxon>Acanthomorphata</taxon>
        <taxon>Ovalentaria</taxon>
        <taxon>Atherinomorphae</taxon>
        <taxon>Cyprinodontiformes</taxon>
        <taxon>Poeciliidae</taxon>
        <taxon>Poeciliinae</taxon>
        <taxon>Gambusia</taxon>
    </lineage>
</organism>
<dbReference type="GO" id="GO:0005615">
    <property type="term" value="C:extracellular space"/>
    <property type="evidence" value="ECO:0007669"/>
    <property type="project" value="UniProtKB-KW"/>
</dbReference>
<comment type="function">
    <text evidence="5">Ligand for cxcr3.2. Chemotactic for macrophages.</text>
</comment>
<evidence type="ECO:0000313" key="7">
    <source>
        <dbReference type="EMBL" id="PWA32675.1"/>
    </source>
</evidence>
<dbReference type="GO" id="GO:0008009">
    <property type="term" value="F:chemokine activity"/>
    <property type="evidence" value="ECO:0007669"/>
    <property type="project" value="InterPro"/>
</dbReference>
<dbReference type="InterPro" id="IPR033899">
    <property type="entry name" value="CXC_Chemokine_domain"/>
</dbReference>
<name>A0A315WB29_GAMAF</name>
<dbReference type="InterPro" id="IPR036048">
    <property type="entry name" value="Interleukin_8-like_sf"/>
</dbReference>
<keyword evidence="4" id="KW-0964">Secreted</keyword>
<protein>
    <recommendedName>
        <fullName evidence="6">Chemokine interleukin-8-like domain-containing protein</fullName>
    </recommendedName>
</protein>
<keyword evidence="3" id="KW-0202">Cytokine</keyword>
<dbReference type="Pfam" id="PF00048">
    <property type="entry name" value="IL8"/>
    <property type="match status" value="1"/>
</dbReference>
<dbReference type="PANTHER" id="PTHR12015:SF210">
    <property type="entry name" value="C-X-C MOTIF CHEMOKINE 9"/>
    <property type="match status" value="1"/>
</dbReference>
<accession>A0A315WB29</accession>
<dbReference type="PANTHER" id="PTHR12015">
    <property type="entry name" value="SMALL INDUCIBLE CYTOKINE A"/>
    <property type="match status" value="1"/>
</dbReference>
<dbReference type="EMBL" id="NHOQ01000158">
    <property type="protein sequence ID" value="PWA32675.1"/>
    <property type="molecule type" value="Genomic_DNA"/>
</dbReference>